<evidence type="ECO:0000313" key="1">
    <source>
        <dbReference type="EMBL" id="MFC4328273.1"/>
    </source>
</evidence>
<name>A0ABV8TCF2_9ACTN</name>
<evidence type="ECO:0000313" key="2">
    <source>
        <dbReference type="Proteomes" id="UP001595824"/>
    </source>
</evidence>
<protein>
    <submittedName>
        <fullName evidence="1">Uncharacterized protein</fullName>
    </submittedName>
</protein>
<sequence length="146" mass="16247">MSGWAGLADVDTFRFGVYAWNVTLAAQLAQGEPVRHIDPADCRAGLAMVYVDEEHARTVDLSEPVLLAAVPELNSIFPIDGWHRVWRALDEGVRRLPCRLLTAEQELQARVYGGEKGLPPRTSLAERAARRAEAWGRLMKEQGNRA</sequence>
<dbReference type="Proteomes" id="UP001595824">
    <property type="component" value="Unassembled WGS sequence"/>
</dbReference>
<gene>
    <name evidence="1" type="ORF">ACFPC0_10595</name>
</gene>
<organism evidence="1 2">
    <name type="scientific">Streptomyces andamanensis</name>
    <dbReference type="NCBI Taxonomy" id="1565035"/>
    <lineage>
        <taxon>Bacteria</taxon>
        <taxon>Bacillati</taxon>
        <taxon>Actinomycetota</taxon>
        <taxon>Actinomycetes</taxon>
        <taxon>Kitasatosporales</taxon>
        <taxon>Streptomycetaceae</taxon>
        <taxon>Streptomyces</taxon>
    </lineage>
</organism>
<comment type="caution">
    <text evidence="1">The sequence shown here is derived from an EMBL/GenBank/DDBJ whole genome shotgun (WGS) entry which is preliminary data.</text>
</comment>
<dbReference type="EMBL" id="JBHSDP010000011">
    <property type="protein sequence ID" value="MFC4328273.1"/>
    <property type="molecule type" value="Genomic_DNA"/>
</dbReference>
<dbReference type="RefSeq" id="WP_381738413.1">
    <property type="nucleotide sequence ID" value="NZ_JBHSDP010000011.1"/>
</dbReference>
<reference evidence="2" key="1">
    <citation type="journal article" date="2019" name="Int. J. Syst. Evol. Microbiol.">
        <title>The Global Catalogue of Microorganisms (GCM) 10K type strain sequencing project: providing services to taxonomists for standard genome sequencing and annotation.</title>
        <authorList>
            <consortium name="The Broad Institute Genomics Platform"/>
            <consortium name="The Broad Institute Genome Sequencing Center for Infectious Disease"/>
            <person name="Wu L."/>
            <person name="Ma J."/>
        </authorList>
    </citation>
    <scope>NUCLEOTIDE SEQUENCE [LARGE SCALE GENOMIC DNA]</scope>
    <source>
        <strain evidence="2">PCU 347</strain>
    </source>
</reference>
<keyword evidence="2" id="KW-1185">Reference proteome</keyword>
<accession>A0ABV8TCF2</accession>
<proteinExistence type="predicted"/>